<dbReference type="InterPro" id="IPR048447">
    <property type="entry name" value="DUF1980_C"/>
</dbReference>
<feature type="compositionally biased region" description="Basic and acidic residues" evidence="1">
    <location>
        <begin position="78"/>
        <end position="94"/>
    </location>
</feature>
<keyword evidence="2" id="KW-1133">Transmembrane helix</keyword>
<feature type="domain" description="DUF1980" evidence="3">
    <location>
        <begin position="166"/>
        <end position="257"/>
    </location>
</feature>
<dbReference type="NCBIfam" id="TIGR03943">
    <property type="entry name" value="TIGR03943 family putative permease subunit"/>
    <property type="match status" value="1"/>
</dbReference>
<accession>A0A6I6F206</accession>
<evidence type="ECO:0000256" key="1">
    <source>
        <dbReference type="SAM" id="MobiDB-lite"/>
    </source>
</evidence>
<reference evidence="4 5" key="1">
    <citation type="submission" date="2018-12" db="EMBL/GenBank/DDBJ databases">
        <title>Complete genome sequence of Streptomyces ficellus NRRL8067, the producer of ficellomycin, feldamycin and nojirimycin.</title>
        <authorList>
            <person name="Zhang H."/>
            <person name="Yue R."/>
            <person name="Liu Y."/>
            <person name="Li M."/>
            <person name="Mu H."/>
            <person name="Zhang J."/>
        </authorList>
    </citation>
    <scope>NUCLEOTIDE SEQUENCE [LARGE SCALE GENOMIC DNA]</scope>
    <source>
        <strain evidence="4 5">NRRL 8067</strain>
    </source>
</reference>
<proteinExistence type="predicted"/>
<dbReference type="KEGG" id="sfic:EIZ62_05100"/>
<keyword evidence="2" id="KW-0812">Transmembrane</keyword>
<evidence type="ECO:0000313" key="4">
    <source>
        <dbReference type="EMBL" id="QGV77690.1"/>
    </source>
</evidence>
<sequence length="265" mass="28179">MRRHVQAVLLLLTGAAVLHISLLSQVYLRYVKEGLRPFLVASAVLLLALGVVAAVRDGLPFAARPDHSEPDEDDAGDGDEHGGGDEHEHGHDHRSGPRVAWVLFLPVLALLLYAPPALGSFTAARETDNAVARVERFDPLPDADPAPLALSGFIARVQQDRDRGLAGRTVLMTGFVTPAKDRSGTWYLTRLVVSCCAADSRSLRIRVHGAPAPPADTWVAVTGTWHPGGGGALGTAKAAVAVDARTVERVPEPVNPYQDTTPLTP</sequence>
<feature type="transmembrane region" description="Helical" evidence="2">
    <location>
        <begin position="99"/>
        <end position="118"/>
    </location>
</feature>
<dbReference type="EMBL" id="CP034279">
    <property type="protein sequence ID" value="QGV77690.1"/>
    <property type="molecule type" value="Genomic_DNA"/>
</dbReference>
<dbReference type="OrthoDB" id="359029at2"/>
<dbReference type="Pfam" id="PF21537">
    <property type="entry name" value="DUF1980_C"/>
    <property type="match status" value="1"/>
</dbReference>
<keyword evidence="2" id="KW-0472">Membrane</keyword>
<evidence type="ECO:0000259" key="3">
    <source>
        <dbReference type="Pfam" id="PF21537"/>
    </source>
</evidence>
<dbReference type="AlphaFoldDB" id="A0A6I6F206"/>
<dbReference type="InterPro" id="IPR015402">
    <property type="entry name" value="DUF1980"/>
</dbReference>
<organism evidence="4 5">
    <name type="scientific">Streptomyces ficellus</name>
    <dbReference type="NCBI Taxonomy" id="1977088"/>
    <lineage>
        <taxon>Bacteria</taxon>
        <taxon>Bacillati</taxon>
        <taxon>Actinomycetota</taxon>
        <taxon>Actinomycetes</taxon>
        <taxon>Kitasatosporales</taxon>
        <taxon>Streptomycetaceae</taxon>
        <taxon>Streptomyces</taxon>
    </lineage>
</organism>
<keyword evidence="5" id="KW-1185">Reference proteome</keyword>
<dbReference type="RefSeq" id="WP_156691507.1">
    <property type="nucleotide sequence ID" value="NZ_CP034279.1"/>
</dbReference>
<name>A0A6I6F206_9ACTN</name>
<protein>
    <submittedName>
        <fullName evidence="4">TIGR03943 family protein</fullName>
    </submittedName>
</protein>
<gene>
    <name evidence="4" type="ORF">EIZ62_05100</name>
</gene>
<feature type="region of interest" description="Disordered" evidence="1">
    <location>
        <begin position="62"/>
        <end position="94"/>
    </location>
</feature>
<feature type="transmembrane region" description="Helical" evidence="2">
    <location>
        <begin position="35"/>
        <end position="55"/>
    </location>
</feature>
<evidence type="ECO:0000256" key="2">
    <source>
        <dbReference type="SAM" id="Phobius"/>
    </source>
</evidence>
<dbReference type="Proteomes" id="UP000422572">
    <property type="component" value="Chromosome"/>
</dbReference>
<evidence type="ECO:0000313" key="5">
    <source>
        <dbReference type="Proteomes" id="UP000422572"/>
    </source>
</evidence>